<dbReference type="GO" id="GO:0003924">
    <property type="term" value="F:GTPase activity"/>
    <property type="evidence" value="ECO:0007669"/>
    <property type="project" value="TreeGrafter"/>
</dbReference>
<protein>
    <recommendedName>
        <fullName evidence="2 6">GPN-loop GTPase 3</fullName>
    </recommendedName>
</protein>
<evidence type="ECO:0000256" key="5">
    <source>
        <dbReference type="ARBA" id="ARBA00023134"/>
    </source>
</evidence>
<organism evidence="9 10">
    <name type="scientific">Trypanosoma cruzi</name>
    <dbReference type="NCBI Taxonomy" id="5693"/>
    <lineage>
        <taxon>Eukaryota</taxon>
        <taxon>Discoba</taxon>
        <taxon>Euglenozoa</taxon>
        <taxon>Kinetoplastea</taxon>
        <taxon>Metakinetoplastina</taxon>
        <taxon>Trypanosomatida</taxon>
        <taxon>Trypanosomatidae</taxon>
        <taxon>Trypanosoma</taxon>
        <taxon>Schizotrypanum</taxon>
    </lineage>
</organism>
<comment type="subunit">
    <text evidence="6">Binds to RNA polymerase II (RNAPII).</text>
</comment>
<dbReference type="PANTHER" id="PTHR21231:SF7">
    <property type="entry name" value="GPN-LOOP GTPASE 3"/>
    <property type="match status" value="1"/>
</dbReference>
<dbReference type="VEuPathDB" id="TriTrypDB:ECC02_004962"/>
<dbReference type="InterPro" id="IPR027417">
    <property type="entry name" value="P-loop_NTPase"/>
</dbReference>
<keyword evidence="3 6" id="KW-0547">Nucleotide-binding</keyword>
<evidence type="ECO:0000256" key="3">
    <source>
        <dbReference type="ARBA" id="ARBA00022741"/>
    </source>
</evidence>
<evidence type="ECO:0000313" key="10">
    <source>
        <dbReference type="Proteomes" id="UP000583944"/>
    </source>
</evidence>
<comment type="caution">
    <text evidence="9">The sequence shown here is derived from an EMBL/GenBank/DDBJ whole genome shotgun (WGS) entry which is preliminary data.</text>
</comment>
<dbReference type="PANTHER" id="PTHR21231">
    <property type="entry name" value="XPA-BINDING PROTEIN 1-RELATED"/>
    <property type="match status" value="1"/>
</dbReference>
<dbReference type="AlphaFoldDB" id="A0A7J6Y5F2"/>
<dbReference type="VEuPathDB" id="TriTrypDB:BCY84_21226"/>
<evidence type="ECO:0000256" key="1">
    <source>
        <dbReference type="ARBA" id="ARBA00005290"/>
    </source>
</evidence>
<sequence length="347" mass="38933">MFFSLYDPPVNLHTCVCVCVCVCWRWREKGVFLSLCVFFWLFLSFIFSSFFFFFLVKVFFSRAPSKMGKYAVVVIGPAGSGKSTLCTVVAEHYATKGRSTHICNFDAAAEDLPYDPSIDIRELISLEDAMEGKGLGPNGGLVFCMEYLLGQGEVWLCDQLGDHEEDFIIVDMPGQLEVLSHIPAVPGFVRLLERSGFHVVVLFLLDALAATADAGKFVSGCTFALSCMVCFECPFMNVLTKCDLLPPAIREEALDHFCTCDFDYLNTKPLPERWREMVRTLAAVIFDFNLVTFRPMDNTDVAYVGNLCYLIDEALQVVDDAEVNDRDLPDASEAGEAVEDTMDWKHY</sequence>
<dbReference type="GO" id="GO:0005525">
    <property type="term" value="F:GTP binding"/>
    <property type="evidence" value="ECO:0007669"/>
    <property type="project" value="UniProtKB-KW"/>
</dbReference>
<keyword evidence="8" id="KW-0812">Transmembrane</keyword>
<evidence type="ECO:0000313" key="9">
    <source>
        <dbReference type="EMBL" id="KAF5221981.1"/>
    </source>
</evidence>
<feature type="region of interest" description="Disordered" evidence="7">
    <location>
        <begin position="326"/>
        <end position="347"/>
    </location>
</feature>
<comment type="similarity">
    <text evidence="1 6">Belongs to the GPN-loop GTPase family.</text>
</comment>
<name>A0A7J6Y5F2_TRYCR</name>
<gene>
    <name evidence="9" type="ORF">ECC02_004962</name>
</gene>
<dbReference type="InterPro" id="IPR004130">
    <property type="entry name" value="Gpn"/>
</dbReference>
<evidence type="ECO:0000256" key="6">
    <source>
        <dbReference type="RuleBase" id="RU365059"/>
    </source>
</evidence>
<feature type="transmembrane region" description="Helical" evidence="8">
    <location>
        <begin position="32"/>
        <end position="60"/>
    </location>
</feature>
<dbReference type="EMBL" id="JABDHM010000031">
    <property type="protein sequence ID" value="KAF5221981.1"/>
    <property type="molecule type" value="Genomic_DNA"/>
</dbReference>
<accession>A0A7J6Y5F2</accession>
<keyword evidence="8" id="KW-0472">Membrane</keyword>
<dbReference type="FunFam" id="3.40.50.300:FF:001526">
    <property type="entry name" value="GPN-loop GTPase 2"/>
    <property type="match status" value="1"/>
</dbReference>
<dbReference type="SUPFAM" id="SSF52540">
    <property type="entry name" value="P-loop containing nucleoside triphosphate hydrolases"/>
    <property type="match status" value="1"/>
</dbReference>
<evidence type="ECO:0000256" key="8">
    <source>
        <dbReference type="SAM" id="Phobius"/>
    </source>
</evidence>
<dbReference type="Gene3D" id="3.40.50.300">
    <property type="entry name" value="P-loop containing nucleotide triphosphate hydrolases"/>
    <property type="match status" value="1"/>
</dbReference>
<evidence type="ECO:0000256" key="2">
    <source>
        <dbReference type="ARBA" id="ARBA00014587"/>
    </source>
</evidence>
<evidence type="ECO:0000256" key="4">
    <source>
        <dbReference type="ARBA" id="ARBA00022801"/>
    </source>
</evidence>
<keyword evidence="4 6" id="KW-0378">Hydrolase</keyword>
<dbReference type="Proteomes" id="UP000583944">
    <property type="component" value="Unassembled WGS sequence"/>
</dbReference>
<keyword evidence="5 6" id="KW-0342">GTP-binding</keyword>
<comment type="function">
    <text evidence="6">Small GTPase required for proper nuclear import of RNA polymerase II and III (RNAPII and RNAPIII). May act at an RNAP assembly step prior to nuclear import.</text>
</comment>
<reference evidence="9 10" key="1">
    <citation type="journal article" date="2019" name="Genome Biol. Evol.">
        <title>Nanopore Sequencing Significantly Improves Genome Assembly of the Protozoan Parasite Trypanosoma cruzi.</title>
        <authorList>
            <person name="Diaz-Viraque F."/>
            <person name="Pita S."/>
            <person name="Greif G."/>
            <person name="de Souza R.C.M."/>
            <person name="Iraola G."/>
            <person name="Robello C."/>
        </authorList>
    </citation>
    <scope>NUCLEOTIDE SEQUENCE [LARGE SCALE GENOMIC DNA]</scope>
    <source>
        <strain evidence="9 10">Berenice</strain>
    </source>
</reference>
<dbReference type="Pfam" id="PF03029">
    <property type="entry name" value="ATP_bind_1"/>
    <property type="match status" value="1"/>
</dbReference>
<dbReference type="CDD" id="cd17872">
    <property type="entry name" value="GPN3"/>
    <property type="match status" value="1"/>
</dbReference>
<dbReference type="InterPro" id="IPR030228">
    <property type="entry name" value="Gpn3"/>
</dbReference>
<proteinExistence type="inferred from homology"/>
<evidence type="ECO:0000256" key="7">
    <source>
        <dbReference type="SAM" id="MobiDB-lite"/>
    </source>
</evidence>
<keyword evidence="8" id="KW-1133">Transmembrane helix</keyword>